<keyword evidence="1" id="KW-1133">Transmembrane helix</keyword>
<evidence type="ECO:0000313" key="2">
    <source>
        <dbReference type="EMBL" id="SON53990.1"/>
    </source>
</evidence>
<organism evidence="2 3">
    <name type="scientific">Hartmannibacter diazotrophicus</name>
    <dbReference type="NCBI Taxonomy" id="1482074"/>
    <lineage>
        <taxon>Bacteria</taxon>
        <taxon>Pseudomonadati</taxon>
        <taxon>Pseudomonadota</taxon>
        <taxon>Alphaproteobacteria</taxon>
        <taxon>Hyphomicrobiales</taxon>
        <taxon>Pleomorphomonadaceae</taxon>
        <taxon>Hartmannibacter</taxon>
    </lineage>
</organism>
<keyword evidence="1" id="KW-0472">Membrane</keyword>
<dbReference type="RefSeq" id="WP_099553964.1">
    <property type="nucleotide sequence ID" value="NZ_LT960614.1"/>
</dbReference>
<dbReference type="AlphaFoldDB" id="A0A2C9D164"/>
<gene>
    <name evidence="2" type="ORF">HDIA_0449</name>
</gene>
<evidence type="ECO:0000313" key="3">
    <source>
        <dbReference type="Proteomes" id="UP000223606"/>
    </source>
</evidence>
<dbReference type="KEGG" id="hdi:HDIA_0449"/>
<dbReference type="Proteomes" id="UP000223606">
    <property type="component" value="Chromosome 1"/>
</dbReference>
<protein>
    <submittedName>
        <fullName evidence="2">Uncharacterized protein</fullName>
    </submittedName>
</protein>
<keyword evidence="1" id="KW-0812">Transmembrane</keyword>
<evidence type="ECO:0000256" key="1">
    <source>
        <dbReference type="SAM" id="Phobius"/>
    </source>
</evidence>
<sequence>MADSTAATNASPAASGGPALDELMLAMDVVDTLRHQEDVAERELAQDGRDETLKERLRRLYESQGLEVSDAILDEGIKALKESRFTYEPTPSSFSRVLAGMWVRRSLYGKLLAALVVVLALWVGWSSWQRQSAQQAAEAARIELTETLPNEIASTAKAALSEATTDEARQRITSLQTDAQAVLSRSDAAAAKAALSVLQQVRVQMAEVYDLRIVSRPNEQSGVYRIPDVNTGARNYYLIVEAVTPDGKVLSVPIRSEEDGKTTSVSKWGVRVPEATYEAVRRDKTDDGILQNDIVGTKPRGALQPVYRMAVSGGAITQW</sequence>
<accession>A0A2C9D164</accession>
<name>A0A2C9D164_9HYPH</name>
<feature type="transmembrane region" description="Helical" evidence="1">
    <location>
        <begin position="107"/>
        <end position="125"/>
    </location>
</feature>
<dbReference type="EMBL" id="LT960614">
    <property type="protein sequence ID" value="SON53990.1"/>
    <property type="molecule type" value="Genomic_DNA"/>
</dbReference>
<keyword evidence="3" id="KW-1185">Reference proteome</keyword>
<dbReference type="OrthoDB" id="6115808at2"/>
<dbReference type="InterPro" id="IPR045964">
    <property type="entry name" value="DUF6384"/>
</dbReference>
<proteinExistence type="predicted"/>
<reference evidence="3" key="1">
    <citation type="submission" date="2017-09" db="EMBL/GenBank/DDBJ databases">
        <title>Genome sequence of Nannocystis excedens DSM 71.</title>
        <authorList>
            <person name="Blom J."/>
        </authorList>
    </citation>
    <scope>NUCLEOTIDE SEQUENCE [LARGE SCALE GENOMIC DNA]</scope>
    <source>
        <strain evidence="3">type strain: E19</strain>
    </source>
</reference>
<dbReference type="Pfam" id="PF19911">
    <property type="entry name" value="DUF6384"/>
    <property type="match status" value="1"/>
</dbReference>